<dbReference type="EMBL" id="JAGKSB010000009">
    <property type="protein sequence ID" value="MBP3943754.1"/>
    <property type="molecule type" value="Genomic_DNA"/>
</dbReference>
<dbReference type="InterPro" id="IPR039425">
    <property type="entry name" value="RNA_pol_sigma-70-like"/>
</dbReference>
<dbReference type="RefSeq" id="WP_353547256.1">
    <property type="nucleotide sequence ID" value="NZ_JAGKSB010000009.1"/>
</dbReference>
<evidence type="ECO:0000256" key="1">
    <source>
        <dbReference type="ARBA" id="ARBA00010641"/>
    </source>
</evidence>
<dbReference type="PANTHER" id="PTHR43133:SF46">
    <property type="entry name" value="RNA POLYMERASE SIGMA-70 FACTOR ECF SUBFAMILY"/>
    <property type="match status" value="1"/>
</dbReference>
<dbReference type="InterPro" id="IPR013325">
    <property type="entry name" value="RNA_pol_sigma_r2"/>
</dbReference>
<accession>A0A8T4HAF5</accession>
<dbReference type="GO" id="GO:0003677">
    <property type="term" value="F:DNA binding"/>
    <property type="evidence" value="ECO:0007669"/>
    <property type="project" value="InterPro"/>
</dbReference>
<dbReference type="Proteomes" id="UP000679691">
    <property type="component" value="Unassembled WGS sequence"/>
</dbReference>
<keyword evidence="8" id="KW-1185">Reference proteome</keyword>
<evidence type="ECO:0000313" key="8">
    <source>
        <dbReference type="Proteomes" id="UP000679691"/>
    </source>
</evidence>
<comment type="similarity">
    <text evidence="1">Belongs to the sigma-70 factor family. ECF subfamily.</text>
</comment>
<keyword evidence="4" id="KW-0804">Transcription</keyword>
<dbReference type="InterPro" id="IPR014284">
    <property type="entry name" value="RNA_pol_sigma-70_dom"/>
</dbReference>
<dbReference type="GO" id="GO:0016987">
    <property type="term" value="F:sigma factor activity"/>
    <property type="evidence" value="ECO:0007669"/>
    <property type="project" value="UniProtKB-KW"/>
</dbReference>
<feature type="domain" description="RNA polymerase sigma-70 region 2" evidence="5">
    <location>
        <begin position="26"/>
        <end position="91"/>
    </location>
</feature>
<dbReference type="PANTHER" id="PTHR43133">
    <property type="entry name" value="RNA POLYMERASE ECF-TYPE SIGMA FACTO"/>
    <property type="match status" value="1"/>
</dbReference>
<dbReference type="Pfam" id="PF04542">
    <property type="entry name" value="Sigma70_r2"/>
    <property type="match status" value="1"/>
</dbReference>
<feature type="domain" description="RNA polymerase sigma factor 70 region 4 type 2" evidence="6">
    <location>
        <begin position="122"/>
        <end position="166"/>
    </location>
</feature>
<dbReference type="InterPro" id="IPR036388">
    <property type="entry name" value="WH-like_DNA-bd_sf"/>
</dbReference>
<dbReference type="InterPro" id="IPR007627">
    <property type="entry name" value="RNA_pol_sigma70_r2"/>
</dbReference>
<dbReference type="NCBIfam" id="TIGR02985">
    <property type="entry name" value="Sig70_bacteroi1"/>
    <property type="match status" value="1"/>
</dbReference>
<reference evidence="7" key="1">
    <citation type="submission" date="2021-03" db="EMBL/GenBank/DDBJ databases">
        <authorList>
            <person name="Lu T."/>
            <person name="Wang Q."/>
            <person name="Han X."/>
        </authorList>
    </citation>
    <scope>NUCLEOTIDE SEQUENCE</scope>
    <source>
        <strain evidence="7">WQ 2009</strain>
    </source>
</reference>
<evidence type="ECO:0000256" key="4">
    <source>
        <dbReference type="ARBA" id="ARBA00023163"/>
    </source>
</evidence>
<dbReference type="Pfam" id="PF08281">
    <property type="entry name" value="Sigma70_r4_2"/>
    <property type="match status" value="1"/>
</dbReference>
<comment type="caution">
    <text evidence="7">The sequence shown here is derived from an EMBL/GenBank/DDBJ whole genome shotgun (WGS) entry which is preliminary data.</text>
</comment>
<dbReference type="Gene3D" id="1.10.10.10">
    <property type="entry name" value="Winged helix-like DNA-binding domain superfamily/Winged helix DNA-binding domain"/>
    <property type="match status" value="1"/>
</dbReference>
<evidence type="ECO:0000256" key="2">
    <source>
        <dbReference type="ARBA" id="ARBA00023015"/>
    </source>
</evidence>
<evidence type="ECO:0000313" key="7">
    <source>
        <dbReference type="EMBL" id="MBP3943754.1"/>
    </source>
</evidence>
<evidence type="ECO:0000256" key="3">
    <source>
        <dbReference type="ARBA" id="ARBA00023082"/>
    </source>
</evidence>
<organism evidence="7 8">
    <name type="scientific">Rhinopithecimicrobium faecis</name>
    <dbReference type="NCBI Taxonomy" id="2820698"/>
    <lineage>
        <taxon>Bacteria</taxon>
        <taxon>Pseudomonadati</taxon>
        <taxon>Bacteroidota</taxon>
        <taxon>Sphingobacteriia</taxon>
        <taxon>Sphingobacteriales</taxon>
        <taxon>Sphingobacteriaceae</taxon>
        <taxon>Rhinopithecimicrobium</taxon>
    </lineage>
</organism>
<dbReference type="SUPFAM" id="SSF88946">
    <property type="entry name" value="Sigma2 domain of RNA polymerase sigma factors"/>
    <property type="match status" value="1"/>
</dbReference>
<keyword evidence="2" id="KW-0805">Transcription regulation</keyword>
<dbReference type="AlphaFoldDB" id="A0A8T4HAF5"/>
<sequence>MTNIKIADLIPLIALEDDRQAFDVFFKHYFRGLVSYGSSLVKNHQAVEDLVTDVFVKIWENRNMLLGIHNISNYMYVATKHACLNYCKNKRNEPHETIGETLLYAESTPESTLVNTENVTGIINLINSLPPRCRLIFKLIKDEEMSYAEVAELLNISIRTVNSQMTIAIGKIIEGLKLSMPELNQYYIKKNSTYKQ</sequence>
<proteinExistence type="inferred from homology"/>
<dbReference type="InterPro" id="IPR013249">
    <property type="entry name" value="RNA_pol_sigma70_r4_t2"/>
</dbReference>
<dbReference type="NCBIfam" id="TIGR02937">
    <property type="entry name" value="sigma70-ECF"/>
    <property type="match status" value="1"/>
</dbReference>
<dbReference type="InterPro" id="IPR013324">
    <property type="entry name" value="RNA_pol_sigma_r3/r4-like"/>
</dbReference>
<gene>
    <name evidence="7" type="ORF">J5U18_09285</name>
</gene>
<evidence type="ECO:0000259" key="6">
    <source>
        <dbReference type="Pfam" id="PF08281"/>
    </source>
</evidence>
<dbReference type="GO" id="GO:0006352">
    <property type="term" value="P:DNA-templated transcription initiation"/>
    <property type="evidence" value="ECO:0007669"/>
    <property type="project" value="InterPro"/>
</dbReference>
<protein>
    <submittedName>
        <fullName evidence="7">RNA polymerase sigma-70 factor</fullName>
    </submittedName>
</protein>
<dbReference type="Gene3D" id="1.10.1740.10">
    <property type="match status" value="1"/>
</dbReference>
<dbReference type="SUPFAM" id="SSF88659">
    <property type="entry name" value="Sigma3 and sigma4 domains of RNA polymerase sigma factors"/>
    <property type="match status" value="1"/>
</dbReference>
<name>A0A8T4HAF5_9SPHI</name>
<keyword evidence="3" id="KW-0731">Sigma factor</keyword>
<evidence type="ECO:0000259" key="5">
    <source>
        <dbReference type="Pfam" id="PF04542"/>
    </source>
</evidence>
<dbReference type="InterPro" id="IPR014327">
    <property type="entry name" value="RNA_pol_sigma70_bacteroid"/>
</dbReference>